<organism evidence="2 3">
    <name type="scientific">Polarella glacialis</name>
    <name type="common">Dinoflagellate</name>
    <dbReference type="NCBI Taxonomy" id="89957"/>
    <lineage>
        <taxon>Eukaryota</taxon>
        <taxon>Sar</taxon>
        <taxon>Alveolata</taxon>
        <taxon>Dinophyceae</taxon>
        <taxon>Suessiales</taxon>
        <taxon>Suessiaceae</taxon>
        <taxon>Polarella</taxon>
    </lineage>
</organism>
<accession>A0A813KE79</accession>
<gene>
    <name evidence="2" type="ORF">PGLA2088_LOCUS29970</name>
</gene>
<dbReference type="EMBL" id="CAJNNW010028570">
    <property type="protein sequence ID" value="CAE8696762.1"/>
    <property type="molecule type" value="Genomic_DNA"/>
</dbReference>
<evidence type="ECO:0000256" key="1">
    <source>
        <dbReference type="SAM" id="Phobius"/>
    </source>
</evidence>
<feature type="transmembrane region" description="Helical" evidence="1">
    <location>
        <begin position="46"/>
        <end position="67"/>
    </location>
</feature>
<comment type="caution">
    <text evidence="2">The sequence shown here is derived from an EMBL/GenBank/DDBJ whole genome shotgun (WGS) entry which is preliminary data.</text>
</comment>
<keyword evidence="1" id="KW-1133">Transmembrane helix</keyword>
<proteinExistence type="predicted"/>
<sequence length="76" mass="8260">MYGLAMVKVDRGSFRLEKVDDQANPFLELLEILDEFRAYCLSIPPVGAAAAIVTLPVLCAVCSAVHASPHQESSRQ</sequence>
<protein>
    <submittedName>
        <fullName evidence="2">Uncharacterized protein</fullName>
    </submittedName>
</protein>
<reference evidence="2" key="1">
    <citation type="submission" date="2021-02" db="EMBL/GenBank/DDBJ databases">
        <authorList>
            <person name="Dougan E. K."/>
            <person name="Rhodes N."/>
            <person name="Thang M."/>
            <person name="Chan C."/>
        </authorList>
    </citation>
    <scope>NUCLEOTIDE SEQUENCE</scope>
</reference>
<name>A0A813KE79_POLGL</name>
<keyword evidence="1" id="KW-0472">Membrane</keyword>
<dbReference type="Proteomes" id="UP000626109">
    <property type="component" value="Unassembled WGS sequence"/>
</dbReference>
<dbReference type="AlphaFoldDB" id="A0A813KE79"/>
<evidence type="ECO:0000313" key="3">
    <source>
        <dbReference type="Proteomes" id="UP000626109"/>
    </source>
</evidence>
<evidence type="ECO:0000313" key="2">
    <source>
        <dbReference type="EMBL" id="CAE8696762.1"/>
    </source>
</evidence>
<keyword evidence="1" id="KW-0812">Transmembrane</keyword>